<dbReference type="AlphaFoldDB" id="A0A4R7B232"/>
<evidence type="ECO:0000313" key="2">
    <source>
        <dbReference type="Proteomes" id="UP000295611"/>
    </source>
</evidence>
<keyword evidence="2" id="KW-1185">Reference proteome</keyword>
<protein>
    <submittedName>
        <fullName evidence="1">Uncharacterized protein</fullName>
    </submittedName>
</protein>
<gene>
    <name evidence="1" type="ORF">DFP86_10922</name>
</gene>
<proteinExistence type="predicted"/>
<reference evidence="1 2" key="1">
    <citation type="submission" date="2019-03" db="EMBL/GenBank/DDBJ databases">
        <title>Genomic Encyclopedia of Type Strains, Phase III (KMG-III): the genomes of soil and plant-associated and newly described type strains.</title>
        <authorList>
            <person name="Whitman W."/>
        </authorList>
    </citation>
    <scope>NUCLEOTIDE SEQUENCE [LARGE SCALE GENOMIC DNA]</scope>
    <source>
        <strain evidence="1 2">CECT 8976</strain>
    </source>
</reference>
<dbReference type="EMBL" id="SNZP01000009">
    <property type="protein sequence ID" value="TDR77782.1"/>
    <property type="molecule type" value="Genomic_DNA"/>
</dbReference>
<comment type="caution">
    <text evidence="1">The sequence shown here is derived from an EMBL/GenBank/DDBJ whole genome shotgun (WGS) entry which is preliminary data.</text>
</comment>
<sequence>MPGFTDNPYAWMRAAQALAAALQRTLATPPHIEAVNLAAFEQRPIVARYLALAATSQSAA</sequence>
<evidence type="ECO:0000313" key="1">
    <source>
        <dbReference type="EMBL" id="TDR77782.1"/>
    </source>
</evidence>
<name>A0A4R7B232_9NEIS</name>
<dbReference type="RefSeq" id="WP_133681413.1">
    <property type="nucleotide sequence ID" value="NZ_SNZP01000009.1"/>
</dbReference>
<dbReference type="Proteomes" id="UP000295611">
    <property type="component" value="Unassembled WGS sequence"/>
</dbReference>
<organism evidence="1 2">
    <name type="scientific">Paludibacterium purpuratum</name>
    <dbReference type="NCBI Taxonomy" id="1144873"/>
    <lineage>
        <taxon>Bacteria</taxon>
        <taxon>Pseudomonadati</taxon>
        <taxon>Pseudomonadota</taxon>
        <taxon>Betaproteobacteria</taxon>
        <taxon>Neisseriales</taxon>
        <taxon>Chromobacteriaceae</taxon>
        <taxon>Paludibacterium</taxon>
    </lineage>
</organism>
<accession>A0A4R7B232</accession>